<evidence type="ECO:0000313" key="2">
    <source>
        <dbReference type="Proteomes" id="UP000029556"/>
    </source>
</evidence>
<organism evidence="1 2">
    <name type="scientific">Hoylesella buccalis DNF00853</name>
    <dbReference type="NCBI Taxonomy" id="1401074"/>
    <lineage>
        <taxon>Bacteria</taxon>
        <taxon>Pseudomonadati</taxon>
        <taxon>Bacteroidota</taxon>
        <taxon>Bacteroidia</taxon>
        <taxon>Bacteroidales</taxon>
        <taxon>Prevotellaceae</taxon>
        <taxon>Hoylesella</taxon>
    </lineage>
</organism>
<protein>
    <submittedName>
        <fullName evidence="1">Uncharacterized protein</fullName>
    </submittedName>
</protein>
<comment type="caution">
    <text evidence="1">The sequence shown here is derived from an EMBL/GenBank/DDBJ whole genome shotgun (WGS) entry which is preliminary data.</text>
</comment>
<dbReference type="EMBL" id="JRNN01000095">
    <property type="protein sequence ID" value="KGF33156.1"/>
    <property type="molecule type" value="Genomic_DNA"/>
</dbReference>
<dbReference type="Proteomes" id="UP000029556">
    <property type="component" value="Unassembled WGS sequence"/>
</dbReference>
<reference evidence="1 2" key="1">
    <citation type="submission" date="2014-07" db="EMBL/GenBank/DDBJ databases">
        <authorList>
            <person name="McCorrison J."/>
            <person name="Sanka R."/>
            <person name="Torralba M."/>
            <person name="Gillis M."/>
            <person name="Haft D.H."/>
            <person name="Methe B."/>
            <person name="Sutton G."/>
            <person name="Nelson K.E."/>
        </authorList>
    </citation>
    <scope>NUCLEOTIDE SEQUENCE [LARGE SCALE GENOMIC DNA]</scope>
    <source>
        <strain evidence="1 2">DNF00853</strain>
    </source>
</reference>
<evidence type="ECO:0000313" key="1">
    <source>
        <dbReference type="EMBL" id="KGF33156.1"/>
    </source>
</evidence>
<proteinExistence type="predicted"/>
<accession>A0A095ZFL4</accession>
<sequence length="84" mass="9962">MLLRAYLHQKWRFEHQKGRVLYSFWEGVIMVFYYNELIDKKIRKWSNASHILADEVAALLKCAAFLLKTLPDILSALSFFVILE</sequence>
<gene>
    <name evidence="1" type="ORF">HMPREF2137_12105</name>
</gene>
<dbReference type="AlphaFoldDB" id="A0A095ZFL4"/>
<name>A0A095ZFL4_9BACT</name>